<protein>
    <recommendedName>
        <fullName evidence="4">EGF-like domain-containing protein</fullName>
    </recommendedName>
</protein>
<comment type="caution">
    <text evidence="2">The sequence shown here is derived from an EMBL/GenBank/DDBJ whole genome shotgun (WGS) entry which is preliminary data.</text>
</comment>
<proteinExistence type="predicted"/>
<evidence type="ECO:0000313" key="3">
    <source>
        <dbReference type="Proteomes" id="UP000271974"/>
    </source>
</evidence>
<feature type="signal peptide" evidence="1">
    <location>
        <begin position="1"/>
        <end position="19"/>
    </location>
</feature>
<name>A0A433TWF0_ELYCH</name>
<dbReference type="AlphaFoldDB" id="A0A433TWF0"/>
<dbReference type="OrthoDB" id="10387031at2759"/>
<reference evidence="2 3" key="1">
    <citation type="submission" date="2019-01" db="EMBL/GenBank/DDBJ databases">
        <title>A draft genome assembly of the solar-powered sea slug Elysia chlorotica.</title>
        <authorList>
            <person name="Cai H."/>
            <person name="Li Q."/>
            <person name="Fang X."/>
            <person name="Li J."/>
            <person name="Curtis N.E."/>
            <person name="Altenburger A."/>
            <person name="Shibata T."/>
            <person name="Feng M."/>
            <person name="Maeda T."/>
            <person name="Schwartz J.A."/>
            <person name="Shigenobu S."/>
            <person name="Lundholm N."/>
            <person name="Nishiyama T."/>
            <person name="Yang H."/>
            <person name="Hasebe M."/>
            <person name="Li S."/>
            <person name="Pierce S.K."/>
            <person name="Wang J."/>
        </authorList>
    </citation>
    <scope>NUCLEOTIDE SEQUENCE [LARGE SCALE GENOMIC DNA]</scope>
    <source>
        <strain evidence="2">EC2010</strain>
        <tissue evidence="2">Whole organism of an adult</tissue>
    </source>
</reference>
<dbReference type="EMBL" id="RQTK01000156">
    <property type="protein sequence ID" value="RUS85914.1"/>
    <property type="molecule type" value="Genomic_DNA"/>
</dbReference>
<accession>A0A433TWF0</accession>
<evidence type="ECO:0000256" key="1">
    <source>
        <dbReference type="SAM" id="SignalP"/>
    </source>
</evidence>
<evidence type="ECO:0008006" key="4">
    <source>
        <dbReference type="Google" id="ProtNLM"/>
    </source>
</evidence>
<dbReference type="Proteomes" id="UP000271974">
    <property type="component" value="Unassembled WGS sequence"/>
</dbReference>
<sequence length="223" mass="25155">MTMLLQQVLLVMLVLLAQSQAMYYGSAAGGGSYNSRLHRHARCSSSAKPCRLKFELFHLNNTLISRTASQQCSCNSNQGECSNDWTNSNKVISRNLRSDDMKVNLHMMFCNTVTPATECDNNQVSLEISGFMAIPNDVDNHACRCRNTSQPLYLVERRLANNRFYHKYVCADSWPTCSANNACMRVRSDRTDYFCECPSNLVCRLSGPWVAGTIEEIVYCSSR</sequence>
<organism evidence="2 3">
    <name type="scientific">Elysia chlorotica</name>
    <name type="common">Eastern emerald elysia</name>
    <name type="synonym">Sea slug</name>
    <dbReference type="NCBI Taxonomy" id="188477"/>
    <lineage>
        <taxon>Eukaryota</taxon>
        <taxon>Metazoa</taxon>
        <taxon>Spiralia</taxon>
        <taxon>Lophotrochozoa</taxon>
        <taxon>Mollusca</taxon>
        <taxon>Gastropoda</taxon>
        <taxon>Heterobranchia</taxon>
        <taxon>Euthyneura</taxon>
        <taxon>Panpulmonata</taxon>
        <taxon>Sacoglossa</taxon>
        <taxon>Placobranchoidea</taxon>
        <taxon>Plakobranchidae</taxon>
        <taxon>Elysia</taxon>
    </lineage>
</organism>
<keyword evidence="3" id="KW-1185">Reference proteome</keyword>
<gene>
    <name evidence="2" type="ORF">EGW08_006317</name>
</gene>
<evidence type="ECO:0000313" key="2">
    <source>
        <dbReference type="EMBL" id="RUS85914.1"/>
    </source>
</evidence>
<keyword evidence="1" id="KW-0732">Signal</keyword>
<feature type="chain" id="PRO_5019486631" description="EGF-like domain-containing protein" evidence="1">
    <location>
        <begin position="20"/>
        <end position="223"/>
    </location>
</feature>